<dbReference type="AlphaFoldDB" id="A0A151R644"/>
<feature type="compositionally biased region" description="Basic and acidic residues" evidence="1">
    <location>
        <begin position="136"/>
        <end position="147"/>
    </location>
</feature>
<evidence type="ECO:0000313" key="2">
    <source>
        <dbReference type="EMBL" id="KYP38088.1"/>
    </source>
</evidence>
<feature type="region of interest" description="Disordered" evidence="1">
    <location>
        <begin position="1"/>
        <end position="149"/>
    </location>
</feature>
<feature type="compositionally biased region" description="Basic and acidic residues" evidence="1">
    <location>
        <begin position="86"/>
        <end position="98"/>
    </location>
</feature>
<dbReference type="EMBL" id="KQ484038">
    <property type="protein sequence ID" value="KYP38088.1"/>
    <property type="molecule type" value="Genomic_DNA"/>
</dbReference>
<name>A0A151R644_CAJCA</name>
<feature type="compositionally biased region" description="Basic and acidic residues" evidence="1">
    <location>
        <begin position="109"/>
        <end position="128"/>
    </location>
</feature>
<accession>A0A151R644</accession>
<dbReference type="Gramene" id="C.cajan_36777.t">
    <property type="protein sequence ID" value="C.cajan_36777.t"/>
    <property type="gene ID" value="C.cajan_36777"/>
</dbReference>
<protein>
    <submittedName>
        <fullName evidence="2">Uncharacterized protein</fullName>
    </submittedName>
</protein>
<feature type="compositionally biased region" description="Basic and acidic residues" evidence="1">
    <location>
        <begin position="29"/>
        <end position="41"/>
    </location>
</feature>
<gene>
    <name evidence="2" type="ORF">KK1_040680</name>
</gene>
<dbReference type="PANTHER" id="PTHR37187">
    <property type="entry name" value="EXPRESSED PROTEIN"/>
    <property type="match status" value="1"/>
</dbReference>
<reference evidence="2" key="1">
    <citation type="journal article" date="2012" name="Nat. Biotechnol.">
        <title>Draft genome sequence of pigeonpea (Cajanus cajan), an orphan legume crop of resource-poor farmers.</title>
        <authorList>
            <person name="Varshney R.K."/>
            <person name="Chen W."/>
            <person name="Li Y."/>
            <person name="Bharti A.K."/>
            <person name="Saxena R.K."/>
            <person name="Schlueter J.A."/>
            <person name="Donoghue M.T."/>
            <person name="Azam S."/>
            <person name="Fan G."/>
            <person name="Whaley A.M."/>
            <person name="Farmer A.D."/>
            <person name="Sheridan J."/>
            <person name="Iwata A."/>
            <person name="Tuteja R."/>
            <person name="Penmetsa R.V."/>
            <person name="Wu W."/>
            <person name="Upadhyaya H.D."/>
            <person name="Yang S.P."/>
            <person name="Shah T."/>
            <person name="Saxena K.B."/>
            <person name="Michael T."/>
            <person name="McCombie W.R."/>
            <person name="Yang B."/>
            <person name="Zhang G."/>
            <person name="Yang H."/>
            <person name="Wang J."/>
            <person name="Spillane C."/>
            <person name="Cook D.R."/>
            <person name="May G.D."/>
            <person name="Xu X."/>
            <person name="Jackson S.A."/>
        </authorList>
    </citation>
    <scope>NUCLEOTIDE SEQUENCE [LARGE SCALE GENOMIC DNA]</scope>
</reference>
<sequence length="293" mass="31554">MPSGAKKRKAARKKKQKESNINPSANNPKDNDDLKSQDGKGSDGNSPVYYEHDGLRNPSNDGSEELEERGPLTAQPRASDVESSEEVPRDVKIDHLLGGEEGGGVLVERGLESEEISKSKNVSFEHIETANGGDTLKGESFPEKNSEDGYCNSVEEAIASHELVKSIDSSPSKMISITEMAPVEETVNSASDPAVTSIKAMNFVSEVEKSDSGSVLLEKSVVHPAEATNFAMKVNEDNAYSLTNQNVTTSSVKEPKPKECDNEVLASLSASPFTKFTNGAENIKDSKTAEQYL</sequence>
<evidence type="ECO:0000256" key="1">
    <source>
        <dbReference type="SAM" id="MobiDB-lite"/>
    </source>
</evidence>
<organism evidence="2 3">
    <name type="scientific">Cajanus cajan</name>
    <name type="common">Pigeon pea</name>
    <name type="synonym">Cajanus indicus</name>
    <dbReference type="NCBI Taxonomy" id="3821"/>
    <lineage>
        <taxon>Eukaryota</taxon>
        <taxon>Viridiplantae</taxon>
        <taxon>Streptophyta</taxon>
        <taxon>Embryophyta</taxon>
        <taxon>Tracheophyta</taxon>
        <taxon>Spermatophyta</taxon>
        <taxon>Magnoliopsida</taxon>
        <taxon>eudicotyledons</taxon>
        <taxon>Gunneridae</taxon>
        <taxon>Pentapetalae</taxon>
        <taxon>rosids</taxon>
        <taxon>fabids</taxon>
        <taxon>Fabales</taxon>
        <taxon>Fabaceae</taxon>
        <taxon>Papilionoideae</taxon>
        <taxon>50 kb inversion clade</taxon>
        <taxon>NPAAA clade</taxon>
        <taxon>indigoferoid/millettioid clade</taxon>
        <taxon>Phaseoleae</taxon>
        <taxon>Cajanus</taxon>
    </lineage>
</organism>
<dbReference type="PANTHER" id="PTHR37187:SF18">
    <property type="match status" value="1"/>
</dbReference>
<feature type="compositionally biased region" description="Basic residues" evidence="1">
    <location>
        <begin position="1"/>
        <end position="16"/>
    </location>
</feature>
<proteinExistence type="predicted"/>
<dbReference type="Proteomes" id="UP000075243">
    <property type="component" value="Unassembled WGS sequence"/>
</dbReference>
<keyword evidence="3" id="KW-1185">Reference proteome</keyword>
<evidence type="ECO:0000313" key="3">
    <source>
        <dbReference type="Proteomes" id="UP000075243"/>
    </source>
</evidence>
<feature type="compositionally biased region" description="Polar residues" evidence="1">
    <location>
        <begin position="19"/>
        <end position="28"/>
    </location>
</feature>